<feature type="compositionally biased region" description="Low complexity" evidence="1">
    <location>
        <begin position="32"/>
        <end position="49"/>
    </location>
</feature>
<evidence type="ECO:0000256" key="1">
    <source>
        <dbReference type="SAM" id="MobiDB-lite"/>
    </source>
</evidence>
<protein>
    <recommendedName>
        <fullName evidence="5">Lipoprotein</fullName>
    </recommendedName>
</protein>
<name>A0A8J4DHD1_9ACTN</name>
<feature type="chain" id="PRO_5035281488" description="Lipoprotein" evidence="2">
    <location>
        <begin position="29"/>
        <end position="165"/>
    </location>
</feature>
<accession>A0A8J4DHD1</accession>
<organism evidence="3 4">
    <name type="scientific">Spirilliplanes yamanashiensis</name>
    <dbReference type="NCBI Taxonomy" id="42233"/>
    <lineage>
        <taxon>Bacteria</taxon>
        <taxon>Bacillati</taxon>
        <taxon>Actinomycetota</taxon>
        <taxon>Actinomycetes</taxon>
        <taxon>Micromonosporales</taxon>
        <taxon>Micromonosporaceae</taxon>
        <taxon>Spirilliplanes</taxon>
    </lineage>
</organism>
<keyword evidence="2" id="KW-0732">Signal</keyword>
<evidence type="ECO:0000313" key="3">
    <source>
        <dbReference type="EMBL" id="GIJ01454.1"/>
    </source>
</evidence>
<evidence type="ECO:0000256" key="2">
    <source>
        <dbReference type="SAM" id="SignalP"/>
    </source>
</evidence>
<evidence type="ECO:0008006" key="5">
    <source>
        <dbReference type="Google" id="ProtNLM"/>
    </source>
</evidence>
<evidence type="ECO:0000313" key="4">
    <source>
        <dbReference type="Proteomes" id="UP000652013"/>
    </source>
</evidence>
<feature type="signal peptide" evidence="2">
    <location>
        <begin position="1"/>
        <end position="28"/>
    </location>
</feature>
<sequence length="165" mass="17171">MTTFAAPRRPRTLAALAALLLTAGTASACGGDDAPPAAAPTTPAAAPSSSAPPPGVTVTGVMRRHFDQVTATTQQCIPSAPFLDIRSGTAVIIRDESDAILGQSKLGPGKFDGVRTCAYEFSIPRVRDDAEKYELSISGSHRYPRTQAELSAAGWKFEVELGKAG</sequence>
<proteinExistence type="predicted"/>
<dbReference type="EMBL" id="BOOY01000004">
    <property type="protein sequence ID" value="GIJ01454.1"/>
    <property type="molecule type" value="Genomic_DNA"/>
</dbReference>
<keyword evidence="4" id="KW-1185">Reference proteome</keyword>
<reference evidence="3" key="1">
    <citation type="submission" date="2021-01" db="EMBL/GenBank/DDBJ databases">
        <title>Whole genome shotgun sequence of Spirilliplanes yamanashiensis NBRC 15828.</title>
        <authorList>
            <person name="Komaki H."/>
            <person name="Tamura T."/>
        </authorList>
    </citation>
    <scope>NUCLEOTIDE SEQUENCE</scope>
    <source>
        <strain evidence="3">NBRC 15828</strain>
    </source>
</reference>
<dbReference type="Proteomes" id="UP000652013">
    <property type="component" value="Unassembled WGS sequence"/>
</dbReference>
<comment type="caution">
    <text evidence="3">The sequence shown here is derived from an EMBL/GenBank/DDBJ whole genome shotgun (WGS) entry which is preliminary data.</text>
</comment>
<feature type="region of interest" description="Disordered" evidence="1">
    <location>
        <begin position="32"/>
        <end position="54"/>
    </location>
</feature>
<dbReference type="AlphaFoldDB" id="A0A8J4DHD1"/>
<gene>
    <name evidence="3" type="ORF">Sya03_08060</name>
</gene>
<dbReference type="RefSeq" id="WP_203936782.1">
    <property type="nucleotide sequence ID" value="NZ_BAAAGJ010000005.1"/>
</dbReference>